<proteinExistence type="predicted"/>
<name>A0A1E8PJS1_9BURK</name>
<organism evidence="1 2">
    <name type="scientific">Janthinobacterium lividum</name>
    <dbReference type="NCBI Taxonomy" id="29581"/>
    <lineage>
        <taxon>Bacteria</taxon>
        <taxon>Pseudomonadati</taxon>
        <taxon>Pseudomonadota</taxon>
        <taxon>Betaproteobacteria</taxon>
        <taxon>Burkholderiales</taxon>
        <taxon>Oxalobacteraceae</taxon>
        <taxon>Janthinobacterium</taxon>
    </lineage>
</organism>
<sequence>MRFPRRLMLRFLPAGARRVHQRRDAQLLDQASRGTAYFLGPDQDTGALAQAAMVQRQSLRSISVKSSAQLPHGTVRQTLATALEHGSCLLALPFNTAAIQLMRYLANDARMPLILVESAALRTVLEEIPLADRSLPRCSTQDVIGHVKAAANSDAPLLYVSFPELHALGTGTTAPVTFLDKPCRFSLLEPLLCRHSINTLLTIGHAAAGPDAGLHLVAWDAAACRVADPAGAMRSTLEWLCAQLAAVAAAMPAHTLSWPQLYRASLHCRQIERNDQLKQLEAYFLMWKQARGGLLDHTHQFAMARIAAMRDAA</sequence>
<comment type="caution">
    <text evidence="1">The sequence shown here is derived from an EMBL/GenBank/DDBJ whole genome shotgun (WGS) entry which is preliminary data.</text>
</comment>
<dbReference type="EMBL" id="MAQB02000012">
    <property type="protein sequence ID" value="OFJ46516.1"/>
    <property type="molecule type" value="Genomic_DNA"/>
</dbReference>
<gene>
    <name evidence="1" type="ORF">BA896_020835</name>
</gene>
<evidence type="ECO:0000313" key="2">
    <source>
        <dbReference type="Proteomes" id="UP000092634"/>
    </source>
</evidence>
<accession>A0A1E8PJS1</accession>
<protein>
    <submittedName>
        <fullName evidence="1">Uncharacterized protein</fullName>
    </submittedName>
</protein>
<evidence type="ECO:0000313" key="1">
    <source>
        <dbReference type="EMBL" id="OFJ46516.1"/>
    </source>
</evidence>
<reference evidence="1 2" key="1">
    <citation type="submission" date="2016-10" db="EMBL/GenBank/DDBJ databases">
        <title>Updated version of Genome Assembly of Janthinobacterium lividum ERGS5:01.</title>
        <authorList>
            <person name="Kumar R."/>
            <person name="Acharya V."/>
            <person name="Singh D."/>
        </authorList>
    </citation>
    <scope>NUCLEOTIDE SEQUENCE [LARGE SCALE GENOMIC DNA]</scope>
    <source>
        <strain evidence="1 2">ERGS5:01</strain>
    </source>
</reference>
<dbReference type="AlphaFoldDB" id="A0A1E8PJS1"/>
<dbReference type="Proteomes" id="UP000092634">
    <property type="component" value="Unassembled WGS sequence"/>
</dbReference>